<keyword evidence="2" id="KW-1185">Reference proteome</keyword>
<accession>A0A371HJP8</accession>
<comment type="caution">
    <text evidence="1">The sequence shown here is derived from an EMBL/GenBank/DDBJ whole genome shotgun (WGS) entry which is preliminary data.</text>
</comment>
<evidence type="ECO:0000313" key="2">
    <source>
        <dbReference type="Proteomes" id="UP000257109"/>
    </source>
</evidence>
<reference evidence="1" key="1">
    <citation type="submission" date="2018-05" db="EMBL/GenBank/DDBJ databases">
        <title>Draft genome of Mucuna pruriens seed.</title>
        <authorList>
            <person name="Nnadi N.E."/>
            <person name="Vos R."/>
            <person name="Hasami M.H."/>
            <person name="Devisetty U.K."/>
            <person name="Aguiy J.C."/>
        </authorList>
    </citation>
    <scope>NUCLEOTIDE SEQUENCE [LARGE SCALE GENOMIC DNA]</scope>
    <source>
        <strain evidence="1">JCA_2017</strain>
    </source>
</reference>
<dbReference type="AlphaFoldDB" id="A0A371HJP8"/>
<gene>
    <name evidence="1" type="ORF">CR513_13446</name>
</gene>
<name>A0A371HJP8_MUCPR</name>
<sequence length="123" mass="13919">MGPRLTPPTTLKESSALVNMASYEWLSGEVEAYPSQFCTQGVVAKLVREVSLMPVEYVDLFLVEPYVASERVFIRAREGEPNFIYLYETILQDLWVTLSFDAFEVDVPASCIPMGAQPCWPFE</sequence>
<evidence type="ECO:0000313" key="1">
    <source>
        <dbReference type="EMBL" id="RDY03023.1"/>
    </source>
</evidence>
<feature type="non-terminal residue" evidence="1">
    <location>
        <position position="1"/>
    </location>
</feature>
<proteinExistence type="predicted"/>
<protein>
    <submittedName>
        <fullName evidence="1">Uncharacterized protein</fullName>
    </submittedName>
</protein>
<dbReference type="EMBL" id="QJKJ01002405">
    <property type="protein sequence ID" value="RDY03023.1"/>
    <property type="molecule type" value="Genomic_DNA"/>
</dbReference>
<organism evidence="1 2">
    <name type="scientific">Mucuna pruriens</name>
    <name type="common">Velvet bean</name>
    <name type="synonym">Dolichos pruriens</name>
    <dbReference type="NCBI Taxonomy" id="157652"/>
    <lineage>
        <taxon>Eukaryota</taxon>
        <taxon>Viridiplantae</taxon>
        <taxon>Streptophyta</taxon>
        <taxon>Embryophyta</taxon>
        <taxon>Tracheophyta</taxon>
        <taxon>Spermatophyta</taxon>
        <taxon>Magnoliopsida</taxon>
        <taxon>eudicotyledons</taxon>
        <taxon>Gunneridae</taxon>
        <taxon>Pentapetalae</taxon>
        <taxon>rosids</taxon>
        <taxon>fabids</taxon>
        <taxon>Fabales</taxon>
        <taxon>Fabaceae</taxon>
        <taxon>Papilionoideae</taxon>
        <taxon>50 kb inversion clade</taxon>
        <taxon>NPAAA clade</taxon>
        <taxon>indigoferoid/millettioid clade</taxon>
        <taxon>Phaseoleae</taxon>
        <taxon>Mucuna</taxon>
    </lineage>
</organism>
<dbReference type="Proteomes" id="UP000257109">
    <property type="component" value="Unassembled WGS sequence"/>
</dbReference>